<gene>
    <name evidence="3" type="ORF">CHH28_19410</name>
</gene>
<feature type="domain" description="OLD protein-like TOPRIM" evidence="2">
    <location>
        <begin position="325"/>
        <end position="387"/>
    </location>
</feature>
<dbReference type="EMBL" id="CP022530">
    <property type="protein sequence ID" value="ASP40703.1"/>
    <property type="molecule type" value="Genomic_DNA"/>
</dbReference>
<dbReference type="InterPro" id="IPR027417">
    <property type="entry name" value="P-loop_NTPase"/>
</dbReference>
<dbReference type="AlphaFoldDB" id="A0A222FR51"/>
<dbReference type="Proteomes" id="UP000202440">
    <property type="component" value="Chromosome"/>
</dbReference>
<dbReference type="OrthoDB" id="3322489at2"/>
<dbReference type="Pfam" id="PF20469">
    <property type="entry name" value="OLD-like_TOPRIM"/>
    <property type="match status" value="1"/>
</dbReference>
<evidence type="ECO:0000313" key="3">
    <source>
        <dbReference type="EMBL" id="ASP40703.1"/>
    </source>
</evidence>
<dbReference type="Pfam" id="PF13304">
    <property type="entry name" value="AAA_21"/>
    <property type="match status" value="1"/>
</dbReference>
<evidence type="ECO:0000313" key="4">
    <source>
        <dbReference type="Proteomes" id="UP000202440"/>
    </source>
</evidence>
<dbReference type="SUPFAM" id="SSF52540">
    <property type="entry name" value="P-loop containing nucleoside triphosphate hydrolases"/>
    <property type="match status" value="1"/>
</dbReference>
<dbReference type="PANTHER" id="PTHR43581">
    <property type="entry name" value="ATP/GTP PHOSPHATASE"/>
    <property type="match status" value="1"/>
</dbReference>
<protein>
    <submittedName>
        <fullName evidence="3">Uncharacterized protein</fullName>
    </submittedName>
</protein>
<dbReference type="Gene3D" id="3.40.50.300">
    <property type="entry name" value="P-loop containing nucleotide triphosphate hydrolases"/>
    <property type="match status" value="1"/>
</dbReference>
<dbReference type="InterPro" id="IPR051396">
    <property type="entry name" value="Bact_Antivir_Def_Nuclease"/>
</dbReference>
<organism evidence="3 4">
    <name type="scientific">Bacterioplanes sanyensis</name>
    <dbReference type="NCBI Taxonomy" id="1249553"/>
    <lineage>
        <taxon>Bacteria</taxon>
        <taxon>Pseudomonadati</taxon>
        <taxon>Pseudomonadota</taxon>
        <taxon>Gammaproteobacteria</taxon>
        <taxon>Oceanospirillales</taxon>
        <taxon>Oceanospirillaceae</taxon>
        <taxon>Bacterioplanes</taxon>
    </lineage>
</organism>
<dbReference type="KEGG" id="bsan:CHH28_19410"/>
<sequence>MPLEKIEIIGFRGFSSKQIIQFSIPNGELGSGLTIITGANNSGKSSIIECLKARGGYQSPSFTVGARNSSVDRVDIAYFIDGKEEKISSLKKGSSETRKDEVNNQFQVFVLPSRRAFNPFFGRGAHTREQYLQNTELPAQRSSMMNNFQYRLFNILENQEAFNEILHKVLPFKPEWSIDQSDQGQYFLKFYNGDNSHTSDGMGEGIVSIFAIIDSLYDSKPGDVIVIDEPELSLHPALQKRVFNLLNDFSKDRQIIISTHSPYFVDIKSIINGSQLVRVINDGSGTEIYQLSADGRGVIEKLASGNIYNPHTFGLDARELFFQEDRVIVVEGQEDVLLFPNIAEQLDLDISASFFGWGAGGASNISFICFLLQDLGFKKVAAILDGDKADEIPKLKSEFPDFHFVHICAEDIRTKKERKATEAVDGLLDSKRIIKDEHKDHTSQLITELNGYMNSL</sequence>
<evidence type="ECO:0000259" key="2">
    <source>
        <dbReference type="Pfam" id="PF20469"/>
    </source>
</evidence>
<accession>A0A222FR51</accession>
<dbReference type="InterPro" id="IPR003959">
    <property type="entry name" value="ATPase_AAA_core"/>
</dbReference>
<keyword evidence="4" id="KW-1185">Reference proteome</keyword>
<proteinExistence type="predicted"/>
<dbReference type="PANTHER" id="PTHR43581:SF4">
    <property type="entry name" value="ATP_GTP PHOSPHATASE"/>
    <property type="match status" value="1"/>
</dbReference>
<dbReference type="GO" id="GO:0005524">
    <property type="term" value="F:ATP binding"/>
    <property type="evidence" value="ECO:0007669"/>
    <property type="project" value="InterPro"/>
</dbReference>
<feature type="domain" description="ATPase AAA-type core" evidence="1">
    <location>
        <begin position="105"/>
        <end position="266"/>
    </location>
</feature>
<name>A0A222FR51_9GAMM</name>
<reference evidence="3 4" key="1">
    <citation type="submission" date="2017-07" db="EMBL/GenBank/DDBJ databases">
        <title>Annotated genome sequence of Bacterioplanes sanyensis isolated from Red Sea.</title>
        <authorList>
            <person name="Rehman Z.U."/>
        </authorList>
    </citation>
    <scope>NUCLEOTIDE SEQUENCE [LARGE SCALE GENOMIC DNA]</scope>
    <source>
        <strain evidence="3 4">NV9</strain>
    </source>
</reference>
<evidence type="ECO:0000259" key="1">
    <source>
        <dbReference type="Pfam" id="PF13304"/>
    </source>
</evidence>
<dbReference type="RefSeq" id="WP_094061864.1">
    <property type="nucleotide sequence ID" value="NZ_CP022530.1"/>
</dbReference>
<dbReference type="GO" id="GO:0016887">
    <property type="term" value="F:ATP hydrolysis activity"/>
    <property type="evidence" value="ECO:0007669"/>
    <property type="project" value="InterPro"/>
</dbReference>
<dbReference type="InterPro" id="IPR034139">
    <property type="entry name" value="TOPRIM_OLD"/>
</dbReference>